<proteinExistence type="predicted"/>
<reference evidence="2" key="1">
    <citation type="submission" date="2025-08" db="UniProtKB">
        <authorList>
            <consortium name="Ensembl"/>
        </authorList>
    </citation>
    <scope>IDENTIFICATION</scope>
</reference>
<protein>
    <submittedName>
        <fullName evidence="2">Uncharacterized protein</fullName>
    </submittedName>
</protein>
<dbReference type="Proteomes" id="UP000694416">
    <property type="component" value="Unplaced"/>
</dbReference>
<evidence type="ECO:0000313" key="3">
    <source>
        <dbReference type="Proteomes" id="UP000694416"/>
    </source>
</evidence>
<accession>A0A8C9GTG5</accession>
<keyword evidence="3" id="KW-1185">Reference proteome</keyword>
<organism evidence="2 3">
    <name type="scientific">Piliocolobus tephrosceles</name>
    <name type="common">Ugandan red Colobus</name>
    <dbReference type="NCBI Taxonomy" id="591936"/>
    <lineage>
        <taxon>Eukaryota</taxon>
        <taxon>Metazoa</taxon>
        <taxon>Chordata</taxon>
        <taxon>Craniata</taxon>
        <taxon>Vertebrata</taxon>
        <taxon>Euteleostomi</taxon>
        <taxon>Mammalia</taxon>
        <taxon>Eutheria</taxon>
        <taxon>Euarchontoglires</taxon>
        <taxon>Primates</taxon>
        <taxon>Haplorrhini</taxon>
        <taxon>Catarrhini</taxon>
        <taxon>Cercopithecidae</taxon>
        <taxon>Colobinae</taxon>
        <taxon>Piliocolobus</taxon>
    </lineage>
</organism>
<evidence type="ECO:0000313" key="2">
    <source>
        <dbReference type="Ensembl" id="ENSPTEP00000010361.1"/>
    </source>
</evidence>
<feature type="region of interest" description="Disordered" evidence="1">
    <location>
        <begin position="49"/>
        <end position="69"/>
    </location>
</feature>
<feature type="compositionally biased region" description="Polar residues" evidence="1">
    <location>
        <begin position="1"/>
        <end position="20"/>
    </location>
</feature>
<dbReference type="Ensembl" id="ENSPTET00000015731.1">
    <property type="protein sequence ID" value="ENSPTEP00000010361.1"/>
    <property type="gene ID" value="ENSPTEG00000011767.1"/>
</dbReference>
<evidence type="ECO:0000256" key="1">
    <source>
        <dbReference type="SAM" id="MobiDB-lite"/>
    </source>
</evidence>
<sequence>MESPNPQGIPNLKIQSQATRKPNHEVAVPGMEETAVRICIPGSQAPQALLTGTRKPHTGIPIPGNWRISMPRVHGFQDTKFQDPQP</sequence>
<feature type="region of interest" description="Disordered" evidence="1">
    <location>
        <begin position="1"/>
        <end position="24"/>
    </location>
</feature>
<name>A0A8C9GTG5_9PRIM</name>
<dbReference type="AlphaFoldDB" id="A0A8C9GTG5"/>
<reference evidence="2" key="2">
    <citation type="submission" date="2025-09" db="UniProtKB">
        <authorList>
            <consortium name="Ensembl"/>
        </authorList>
    </citation>
    <scope>IDENTIFICATION</scope>
</reference>